<dbReference type="InterPro" id="IPR010325">
    <property type="entry name" value="Rhamnogal_lyase"/>
</dbReference>
<dbReference type="PANTHER" id="PTHR32018:SF41">
    <property type="entry name" value="RHAMNOGALACTURONAN ENDOLYASE"/>
    <property type="match status" value="1"/>
</dbReference>
<evidence type="ECO:0000256" key="1">
    <source>
        <dbReference type="ARBA" id="ARBA00001324"/>
    </source>
</evidence>
<dbReference type="InterPro" id="IPR029413">
    <property type="entry name" value="RG-lyase_II"/>
</dbReference>
<dbReference type="InterPro" id="IPR014718">
    <property type="entry name" value="GH-type_carb-bd"/>
</dbReference>
<dbReference type="GO" id="GO:0030246">
    <property type="term" value="F:carbohydrate binding"/>
    <property type="evidence" value="ECO:0007669"/>
    <property type="project" value="InterPro"/>
</dbReference>
<dbReference type="EC" id="4.2.2.23" evidence="4"/>
<organism evidence="10 11">
    <name type="scientific">Artemisia annua</name>
    <name type="common">Sweet wormwood</name>
    <dbReference type="NCBI Taxonomy" id="35608"/>
    <lineage>
        <taxon>Eukaryota</taxon>
        <taxon>Viridiplantae</taxon>
        <taxon>Streptophyta</taxon>
        <taxon>Embryophyta</taxon>
        <taxon>Tracheophyta</taxon>
        <taxon>Spermatophyta</taxon>
        <taxon>Magnoliopsida</taxon>
        <taxon>eudicotyledons</taxon>
        <taxon>Gunneridae</taxon>
        <taxon>Pentapetalae</taxon>
        <taxon>asterids</taxon>
        <taxon>campanulids</taxon>
        <taxon>Asterales</taxon>
        <taxon>Asteraceae</taxon>
        <taxon>Asteroideae</taxon>
        <taxon>Anthemideae</taxon>
        <taxon>Artemisiinae</taxon>
        <taxon>Artemisia</taxon>
    </lineage>
</organism>
<accession>A0A2U1PKK0</accession>
<dbReference type="GO" id="GO:0005576">
    <property type="term" value="C:extracellular region"/>
    <property type="evidence" value="ECO:0007669"/>
    <property type="project" value="UniProtKB-SubCell"/>
</dbReference>
<evidence type="ECO:0000256" key="5">
    <source>
        <dbReference type="ARBA" id="ARBA00022525"/>
    </source>
</evidence>
<dbReference type="InterPro" id="IPR011013">
    <property type="entry name" value="Gal_mutarotase_sf_dom"/>
</dbReference>
<dbReference type="Pfam" id="PF14686">
    <property type="entry name" value="fn3_3"/>
    <property type="match status" value="1"/>
</dbReference>
<dbReference type="OrthoDB" id="2130367at2759"/>
<dbReference type="Pfam" id="PF14683">
    <property type="entry name" value="CBM-like"/>
    <property type="match status" value="1"/>
</dbReference>
<dbReference type="SUPFAM" id="SSF49785">
    <property type="entry name" value="Galactose-binding domain-like"/>
    <property type="match status" value="1"/>
</dbReference>
<evidence type="ECO:0000256" key="3">
    <source>
        <dbReference type="ARBA" id="ARBA00010418"/>
    </source>
</evidence>
<dbReference type="Gene3D" id="2.60.120.260">
    <property type="entry name" value="Galactose-binding domain-like"/>
    <property type="match status" value="1"/>
</dbReference>
<dbReference type="SUPFAM" id="SSF74650">
    <property type="entry name" value="Galactose mutarotase-like"/>
    <property type="match status" value="1"/>
</dbReference>
<protein>
    <recommendedName>
        <fullName evidence="4">rhamnogalacturonan endolyase</fullName>
        <ecNumber evidence="4">4.2.2.23</ecNumber>
    </recommendedName>
</protein>
<dbReference type="GO" id="GO:0102210">
    <property type="term" value="F:rhamnogalacturonan endolyase activity"/>
    <property type="evidence" value="ECO:0007669"/>
    <property type="project" value="UniProtKB-EC"/>
</dbReference>
<evidence type="ECO:0000256" key="7">
    <source>
        <dbReference type="ARBA" id="ARBA00023239"/>
    </source>
</evidence>
<comment type="catalytic activity">
    <reaction evidence="1">
        <text>Endotype eliminative cleavage of L-alpha-rhamnopyranosyl-(1-&gt;4)-alpha-D-galactopyranosyluronic acid bonds of rhamnogalacturonan I domains in ramified hairy regions of pectin leaving L-rhamnopyranose at the reducing end and 4-deoxy-4,5-unsaturated D-galactopyranosyluronic acid at the non-reducing end.</text>
        <dbReference type="EC" id="4.2.2.23"/>
    </reaction>
</comment>
<dbReference type="SUPFAM" id="SSF49452">
    <property type="entry name" value="Starch-binding domain-like"/>
    <property type="match status" value="1"/>
</dbReference>
<keyword evidence="5" id="KW-0964">Secreted</keyword>
<dbReference type="EMBL" id="PKPP01001038">
    <property type="protein sequence ID" value="PWA86259.1"/>
    <property type="molecule type" value="Genomic_DNA"/>
</dbReference>
<dbReference type="Pfam" id="PF06045">
    <property type="entry name" value="Rhamnogal_lyase"/>
    <property type="match status" value="1"/>
</dbReference>
<evidence type="ECO:0000256" key="2">
    <source>
        <dbReference type="ARBA" id="ARBA00004613"/>
    </source>
</evidence>
<evidence type="ECO:0000256" key="4">
    <source>
        <dbReference type="ARBA" id="ARBA00012437"/>
    </source>
</evidence>
<comment type="caution">
    <text evidence="10">The sequence shown here is derived from an EMBL/GenBank/DDBJ whole genome shotgun (WGS) entry which is preliminary data.</text>
</comment>
<comment type="subcellular location">
    <subcellularLocation>
        <location evidence="2">Secreted</location>
    </subcellularLocation>
</comment>
<sequence>MRVVMSNGLVQITLSNPAGHLVGIRYKGIDNLLEVNNDEHNRGYWDVVWSNSSINGKTSKMDRLTATSCKVIIETEHQVELSFLKTWNSSLKGNDVPLRVDKRYVLLRGSSGFYTYAIFEHLKKWPSFNLDESRVAFKLRKDKFHYMAISDDRQRHMPSPDDRRPERGEILDYSEAVLLVNPIEPRFEGEVDDKYQYTCELKDLRVHGWISMDPPVGFWQITPSNEFRAGGPIKSELTSHVGPTTLAMFSSTHNSGLVIKFGEKEHWKKVFGPIFIYLNTVSGKEDPRTFWNDAKKQMFDEVRHWPYNFPASKDFQHAHQRGAISGRLLVQDRFINSGGRISAKGAYIGLAPPGHLGSWQTEFKKYQFWTEANEEGYFTIRNIINGEYNLYGWVPGFIGDYKFSKQIAITPEKKVTGVNIDLGDLVYEPVRDGPTLWEIGIPDRSAAEFYIPDPNPKYDNNFLHNGPNRFRQYGLWDKYTELYPDKDLVYTVGESDYTKDFFFAHVPRHIHRRPSEHIFKKTTWTIKFSLKDSNKGETYILRLALASAHLARLQVRVNDLNGDPLFSTPLIGRDNTIARHEIHGLYWLFNIKIPGSYLHSRGENSIYLTQAYNVNGFLGVMYDYIRLEVAQTSVFNISLDVNPEVLECVFGTRMLCQVERLTVMLLFMEYAGQLQQGAFGAATGAFGTDFSAADFSNKEHPFAISTFQRMTNASKGKQIAIFMDYDDILLPILSDPERVFDQVFN</sequence>
<reference evidence="10 11" key="1">
    <citation type="journal article" date="2018" name="Mol. Plant">
        <title>The genome of Artemisia annua provides insight into the evolution of Asteraceae family and artemisinin biosynthesis.</title>
        <authorList>
            <person name="Shen Q."/>
            <person name="Zhang L."/>
            <person name="Liao Z."/>
            <person name="Wang S."/>
            <person name="Yan T."/>
            <person name="Shi P."/>
            <person name="Liu M."/>
            <person name="Fu X."/>
            <person name="Pan Q."/>
            <person name="Wang Y."/>
            <person name="Lv Z."/>
            <person name="Lu X."/>
            <person name="Zhang F."/>
            <person name="Jiang W."/>
            <person name="Ma Y."/>
            <person name="Chen M."/>
            <person name="Hao X."/>
            <person name="Li L."/>
            <person name="Tang Y."/>
            <person name="Lv G."/>
            <person name="Zhou Y."/>
            <person name="Sun X."/>
            <person name="Brodelius P.E."/>
            <person name="Rose J.K.C."/>
            <person name="Tang K."/>
        </authorList>
    </citation>
    <scope>NUCLEOTIDE SEQUENCE [LARGE SCALE GENOMIC DNA]</scope>
    <source>
        <strain evidence="11">cv. Huhao1</strain>
        <tissue evidence="10">Leaf</tissue>
    </source>
</reference>
<dbReference type="Proteomes" id="UP000245207">
    <property type="component" value="Unassembled WGS sequence"/>
</dbReference>
<proteinExistence type="inferred from homology"/>
<keyword evidence="6" id="KW-0732">Signal</keyword>
<dbReference type="PANTHER" id="PTHR32018">
    <property type="entry name" value="RHAMNOGALACTURONATE LYASE FAMILY PROTEIN"/>
    <property type="match status" value="1"/>
</dbReference>
<dbReference type="InterPro" id="IPR008979">
    <property type="entry name" value="Galactose-bd-like_sf"/>
</dbReference>
<dbReference type="InterPro" id="IPR051850">
    <property type="entry name" value="Polysacch_Lyase_4"/>
</dbReference>
<evidence type="ECO:0000256" key="6">
    <source>
        <dbReference type="ARBA" id="ARBA00022729"/>
    </source>
</evidence>
<comment type="similarity">
    <text evidence="3">Belongs to the polysaccharide lyase 4 family.</text>
</comment>
<evidence type="ECO:0000259" key="8">
    <source>
        <dbReference type="Pfam" id="PF14683"/>
    </source>
</evidence>
<gene>
    <name evidence="10" type="ORF">CTI12_AA144440</name>
</gene>
<keyword evidence="11" id="KW-1185">Reference proteome</keyword>
<feature type="domain" description="Rhamnogalacturonan lyase" evidence="9">
    <location>
        <begin position="343"/>
        <end position="416"/>
    </location>
</feature>
<evidence type="ECO:0000313" key="10">
    <source>
        <dbReference type="EMBL" id="PWA86259.1"/>
    </source>
</evidence>
<feature type="domain" description="Rhamnogalacturonan lyase" evidence="8">
    <location>
        <begin position="435"/>
        <end position="627"/>
    </location>
</feature>
<dbReference type="GO" id="GO:0005975">
    <property type="term" value="P:carbohydrate metabolic process"/>
    <property type="evidence" value="ECO:0007669"/>
    <property type="project" value="InterPro"/>
</dbReference>
<dbReference type="AlphaFoldDB" id="A0A2U1PKK0"/>
<keyword evidence="7 10" id="KW-0456">Lyase</keyword>
<dbReference type="CDD" id="cd10316">
    <property type="entry name" value="RGL4_M"/>
    <property type="match status" value="1"/>
</dbReference>
<dbReference type="CDD" id="cd10317">
    <property type="entry name" value="RGL4_C"/>
    <property type="match status" value="1"/>
</dbReference>
<dbReference type="Gene3D" id="2.70.98.10">
    <property type="match status" value="1"/>
</dbReference>
<dbReference type="InterPro" id="IPR029411">
    <property type="entry name" value="RG-lyase_III"/>
</dbReference>
<evidence type="ECO:0000259" key="9">
    <source>
        <dbReference type="Pfam" id="PF14686"/>
    </source>
</evidence>
<name>A0A2U1PKK0_ARTAN</name>
<evidence type="ECO:0000313" key="11">
    <source>
        <dbReference type="Proteomes" id="UP000245207"/>
    </source>
</evidence>
<dbReference type="InterPro" id="IPR013784">
    <property type="entry name" value="Carb-bd-like_fold"/>
</dbReference>
<dbReference type="STRING" id="35608.A0A2U1PKK0"/>
<dbReference type="CDD" id="cd10320">
    <property type="entry name" value="RGL4_N"/>
    <property type="match status" value="1"/>
</dbReference>